<organism evidence="8 10">
    <name type="scientific">Encephalitozoon hellem</name>
    <name type="common">Microsporidian parasite</name>
    <dbReference type="NCBI Taxonomy" id="27973"/>
    <lineage>
        <taxon>Eukaryota</taxon>
        <taxon>Fungi</taxon>
        <taxon>Fungi incertae sedis</taxon>
        <taxon>Microsporidia</taxon>
        <taxon>Unikaryonidae</taxon>
        <taxon>Encephalitozoon</taxon>
    </lineage>
</organism>
<evidence type="ECO:0000256" key="2">
    <source>
        <dbReference type="ARBA" id="ARBA00010464"/>
    </source>
</evidence>
<dbReference type="PANTHER" id="PTHR12882:SF1">
    <property type="entry name" value="TRANSCRIPTION ELONGATION FACTOR SPT4"/>
    <property type="match status" value="1"/>
</dbReference>
<dbReference type="GO" id="GO:0032044">
    <property type="term" value="C:DSIF complex"/>
    <property type="evidence" value="ECO:0007669"/>
    <property type="project" value="TreeGrafter"/>
</dbReference>
<keyword evidence="11" id="KW-1185">Reference proteome</keyword>
<dbReference type="CDD" id="cd07973">
    <property type="entry name" value="Spt4"/>
    <property type="match status" value="1"/>
</dbReference>
<evidence type="ECO:0000313" key="9">
    <source>
        <dbReference type="EMBL" id="WEL39321.1"/>
    </source>
</evidence>
<feature type="domain" description="Spt4/RpoE2 zinc finger" evidence="7">
    <location>
        <begin position="13"/>
        <end position="89"/>
    </location>
</feature>
<comment type="subcellular location">
    <subcellularLocation>
        <location evidence="1 6">Nucleus</location>
    </subcellularLocation>
</comment>
<dbReference type="PANTHER" id="PTHR12882">
    <property type="entry name" value="SUPPRESSOR OF TY 4"/>
    <property type="match status" value="1"/>
</dbReference>
<sequence>MEEKFKATLSGKLRACLGCSQIKTQNGFRKDGCENCPMLAMKGNIANVNECTSSNFKGVVALLQPSSSWVGKWQRIGEFKKGLYAMTVEGTLPEDFIKDVEQHGRVYYERTESFKL</sequence>
<evidence type="ECO:0000313" key="10">
    <source>
        <dbReference type="Proteomes" id="UP001059546"/>
    </source>
</evidence>
<evidence type="ECO:0000313" key="11">
    <source>
        <dbReference type="Proteomes" id="UP001217963"/>
    </source>
</evidence>
<keyword evidence="8" id="KW-0251">Elongation factor</keyword>
<evidence type="ECO:0000256" key="6">
    <source>
        <dbReference type="PIRNR" id="PIRNR025023"/>
    </source>
</evidence>
<evidence type="ECO:0000256" key="1">
    <source>
        <dbReference type="ARBA" id="ARBA00004123"/>
    </source>
</evidence>
<dbReference type="Proteomes" id="UP001217963">
    <property type="component" value="Chromosome VIII"/>
</dbReference>
<dbReference type="GO" id="GO:0008270">
    <property type="term" value="F:zinc ion binding"/>
    <property type="evidence" value="ECO:0007669"/>
    <property type="project" value="InterPro"/>
</dbReference>
<keyword evidence="4 6" id="KW-0804">Transcription</keyword>
<dbReference type="PIRSF" id="PIRSF025023">
    <property type="entry name" value="Spt4"/>
    <property type="match status" value="1"/>
</dbReference>
<evidence type="ECO:0000256" key="4">
    <source>
        <dbReference type="ARBA" id="ARBA00023163"/>
    </source>
</evidence>
<proteinExistence type="inferred from homology"/>
<keyword evidence="8" id="KW-0648">Protein biosynthesis</keyword>
<dbReference type="SMART" id="SM01389">
    <property type="entry name" value="Spt4"/>
    <property type="match status" value="1"/>
</dbReference>
<dbReference type="EMBL" id="CP075154">
    <property type="protein sequence ID" value="UTX43843.1"/>
    <property type="molecule type" value="Genomic_DNA"/>
</dbReference>
<comment type="similarity">
    <text evidence="2 6">Belongs to the SPT4 family.</text>
</comment>
<dbReference type="Gene3D" id="3.30.40.210">
    <property type="match status" value="1"/>
</dbReference>
<comment type="function">
    <text evidence="6">The SPT4-SPT5 complex mediates both activation and inhibition of transcription elongation, and plays a role in pre-mRNA processing. This complex seems to be important for the stability of the RNA polymerase II elongation machinery on the chromatin template but not for the inherent ability of this machinery to translocate down the gene.</text>
</comment>
<dbReference type="OrthoDB" id="248751at2759"/>
<dbReference type="InterPro" id="IPR038510">
    <property type="entry name" value="Spt4_sf"/>
</dbReference>
<dbReference type="InterPro" id="IPR022800">
    <property type="entry name" value="Spt4/RpoE2_Znf"/>
</dbReference>
<accession>A0A9Q9CBG6</accession>
<dbReference type="InterPro" id="IPR009287">
    <property type="entry name" value="Spt4"/>
</dbReference>
<reference evidence="9 11" key="2">
    <citation type="submission" date="2023-02" db="EMBL/GenBank/DDBJ databases">
        <title>Encephalitozoon hellem ATCC 50451 complete genome.</title>
        <authorList>
            <person name="Mascarenhas dos Santos A.C."/>
            <person name="Julian A.T."/>
            <person name="Pombert J.-F."/>
        </authorList>
    </citation>
    <scope>NUCLEOTIDE SEQUENCE [LARGE SCALE GENOMIC DNA]</scope>
    <source>
        <strain evidence="9 11">ATCC 50451</strain>
    </source>
</reference>
<dbReference type="Pfam" id="PF06093">
    <property type="entry name" value="Spt4"/>
    <property type="match status" value="1"/>
</dbReference>
<protein>
    <recommendedName>
        <fullName evidence="3 6">Transcription elongation factor SPT4</fullName>
    </recommendedName>
</protein>
<reference evidence="8" key="1">
    <citation type="submission" date="2021-05" db="EMBL/GenBank/DDBJ databases">
        <title>Encephalitozoon hellem ATCC 50604 Complete Genome.</title>
        <authorList>
            <person name="Mascarenhas dos Santos A.C."/>
            <person name="Julian A.T."/>
            <person name="Pombert J.-F."/>
        </authorList>
    </citation>
    <scope>NUCLEOTIDE SEQUENCE</scope>
    <source>
        <strain evidence="8">ATCC 50604</strain>
    </source>
</reference>
<gene>
    <name evidence="8" type="ORF">GPU96_08g16170</name>
    <name evidence="9" type="ORF">PFJ87_08g01870</name>
</gene>
<dbReference type="GO" id="GO:0003746">
    <property type="term" value="F:translation elongation factor activity"/>
    <property type="evidence" value="ECO:0007669"/>
    <property type="project" value="UniProtKB-KW"/>
</dbReference>
<evidence type="ECO:0000256" key="5">
    <source>
        <dbReference type="ARBA" id="ARBA00023242"/>
    </source>
</evidence>
<dbReference type="EMBL" id="CP119069">
    <property type="protein sequence ID" value="WEL39321.1"/>
    <property type="molecule type" value="Genomic_DNA"/>
</dbReference>
<dbReference type="GO" id="GO:0006355">
    <property type="term" value="P:regulation of DNA-templated transcription"/>
    <property type="evidence" value="ECO:0007669"/>
    <property type="project" value="InterPro"/>
</dbReference>
<keyword evidence="5 6" id="KW-0539">Nucleus</keyword>
<dbReference type="Proteomes" id="UP001059546">
    <property type="component" value="Chromosome VIII"/>
</dbReference>
<evidence type="ECO:0000259" key="7">
    <source>
        <dbReference type="SMART" id="SM01389"/>
    </source>
</evidence>
<dbReference type="GO" id="GO:0000993">
    <property type="term" value="F:RNA polymerase II complex binding"/>
    <property type="evidence" value="ECO:0007669"/>
    <property type="project" value="TreeGrafter"/>
</dbReference>
<evidence type="ECO:0000256" key="3">
    <source>
        <dbReference type="ARBA" id="ARBA00020182"/>
    </source>
</evidence>
<dbReference type="InterPro" id="IPR029040">
    <property type="entry name" value="RPABC4/Spt4"/>
</dbReference>
<dbReference type="GO" id="GO:0140673">
    <property type="term" value="P:transcription elongation-coupled chromatin remodeling"/>
    <property type="evidence" value="ECO:0007669"/>
    <property type="project" value="InterPro"/>
</dbReference>
<dbReference type="SUPFAM" id="SSF63393">
    <property type="entry name" value="RNA polymerase subunits"/>
    <property type="match status" value="1"/>
</dbReference>
<dbReference type="AlphaFoldDB" id="A0A9Q9CBG6"/>
<name>A0A9Q9CBG6_ENCHE</name>
<evidence type="ECO:0000313" key="8">
    <source>
        <dbReference type="EMBL" id="UTX43843.1"/>
    </source>
</evidence>